<protein>
    <recommendedName>
        <fullName evidence="6">MANSC domain-containing protein</fullName>
    </recommendedName>
</protein>
<gene>
    <name evidence="4" type="ORF">JD844_022013</name>
</gene>
<dbReference type="Pfam" id="PF17823">
    <property type="entry name" value="DUF5585"/>
    <property type="match status" value="1"/>
</dbReference>
<evidence type="ECO:0008006" key="6">
    <source>
        <dbReference type="Google" id="ProtNLM"/>
    </source>
</evidence>
<keyword evidence="2" id="KW-0472">Membrane</keyword>
<keyword evidence="3" id="KW-0732">Signal</keyword>
<dbReference type="Proteomes" id="UP000826234">
    <property type="component" value="Unassembled WGS sequence"/>
</dbReference>
<evidence type="ECO:0000256" key="1">
    <source>
        <dbReference type="SAM" id="MobiDB-lite"/>
    </source>
</evidence>
<feature type="compositionally biased region" description="Low complexity" evidence="1">
    <location>
        <begin position="205"/>
        <end position="219"/>
    </location>
</feature>
<dbReference type="InterPro" id="IPR041056">
    <property type="entry name" value="DUF5585"/>
</dbReference>
<evidence type="ECO:0000256" key="3">
    <source>
        <dbReference type="SAM" id="SignalP"/>
    </source>
</evidence>
<sequence>MRAALLSCFLISLCVSENGSSVLKENGIQVTHIHLFSSAKQCEQACKGLTASGHHYCWSVLYQSRCVLLRCPQLSACQNASSQDIKELMGEFMIRKRRGHDTSHKMNSTESPDKEEEILNNAETNTEVPLSSTTQARTTEDTAIHTTLAFRSITKTATNVSLVTTTISQNRAGAIAITNSTNNTTTEPQNRNVSTPTINPAPNISPKTTLLSTTPSFSKDNGTNVKTTESSKGVQVNTLISGGVERTTPTKSLRTTATAAAATALPTTAKYLVLSTTPKIVIPPSTSTPVILSTGASTHTPPTSAITSTTIPTTRSTAAETFTAATPAAATTKSAEFTTVVKDKAKLPLSTVAPAFSTKNAEITTTQQTESTSQPVAATTSTHPLVLFTTKSPSMPSKSITVEQGKDQQDTGSESSYRQVDVTLLLAVLLFGVLFFVTIIVLFAIQAYESYRKKDYTQVDYLINGMYADSEM</sequence>
<feature type="compositionally biased region" description="Polar residues" evidence="1">
    <location>
        <begin position="220"/>
        <end position="231"/>
    </location>
</feature>
<evidence type="ECO:0000313" key="5">
    <source>
        <dbReference type="Proteomes" id="UP000826234"/>
    </source>
</evidence>
<organism evidence="4 5">
    <name type="scientific">Phrynosoma platyrhinos</name>
    <name type="common">Desert horned lizard</name>
    <dbReference type="NCBI Taxonomy" id="52577"/>
    <lineage>
        <taxon>Eukaryota</taxon>
        <taxon>Metazoa</taxon>
        <taxon>Chordata</taxon>
        <taxon>Craniata</taxon>
        <taxon>Vertebrata</taxon>
        <taxon>Euteleostomi</taxon>
        <taxon>Lepidosauria</taxon>
        <taxon>Squamata</taxon>
        <taxon>Bifurcata</taxon>
        <taxon>Unidentata</taxon>
        <taxon>Episquamata</taxon>
        <taxon>Toxicofera</taxon>
        <taxon>Iguania</taxon>
        <taxon>Phrynosomatidae</taxon>
        <taxon>Phrynosomatinae</taxon>
        <taxon>Phrynosoma</taxon>
    </lineage>
</organism>
<feature type="compositionally biased region" description="Polar residues" evidence="1">
    <location>
        <begin position="392"/>
        <end position="402"/>
    </location>
</feature>
<name>A0ABQ7SUT6_PHRPL</name>
<keyword evidence="5" id="KW-1185">Reference proteome</keyword>
<keyword evidence="2" id="KW-1133">Transmembrane helix</keyword>
<keyword evidence="2" id="KW-0812">Transmembrane</keyword>
<feature type="compositionally biased region" description="Polar residues" evidence="1">
    <location>
        <begin position="187"/>
        <end position="202"/>
    </location>
</feature>
<feature type="transmembrane region" description="Helical" evidence="2">
    <location>
        <begin position="424"/>
        <end position="445"/>
    </location>
</feature>
<evidence type="ECO:0000313" key="4">
    <source>
        <dbReference type="EMBL" id="KAH0621020.1"/>
    </source>
</evidence>
<evidence type="ECO:0000256" key="2">
    <source>
        <dbReference type="SAM" id="Phobius"/>
    </source>
</evidence>
<feature type="chain" id="PRO_5046969471" description="MANSC domain-containing protein" evidence="3">
    <location>
        <begin position="17"/>
        <end position="472"/>
    </location>
</feature>
<feature type="region of interest" description="Disordered" evidence="1">
    <location>
        <begin position="180"/>
        <end position="231"/>
    </location>
</feature>
<feature type="signal peptide" evidence="3">
    <location>
        <begin position="1"/>
        <end position="16"/>
    </location>
</feature>
<proteinExistence type="predicted"/>
<dbReference type="EMBL" id="JAIPUX010003289">
    <property type="protein sequence ID" value="KAH0621020.1"/>
    <property type="molecule type" value="Genomic_DNA"/>
</dbReference>
<reference evidence="4 5" key="1">
    <citation type="journal article" date="2022" name="Gigascience">
        <title>A chromosome-level genome assembly and annotation of the desert horned lizard, Phrynosoma platyrhinos, provides insight into chromosomal rearrangements among reptiles.</title>
        <authorList>
            <person name="Koochekian N."/>
            <person name="Ascanio A."/>
            <person name="Farleigh K."/>
            <person name="Card D.C."/>
            <person name="Schield D.R."/>
            <person name="Castoe T.A."/>
            <person name="Jezkova T."/>
        </authorList>
    </citation>
    <scope>NUCLEOTIDE SEQUENCE [LARGE SCALE GENOMIC DNA]</scope>
    <source>
        <strain evidence="4">NK-2021</strain>
    </source>
</reference>
<feature type="region of interest" description="Disordered" evidence="1">
    <location>
        <begin position="392"/>
        <end position="413"/>
    </location>
</feature>
<accession>A0ABQ7SUT6</accession>
<comment type="caution">
    <text evidence="4">The sequence shown here is derived from an EMBL/GenBank/DDBJ whole genome shotgun (WGS) entry which is preliminary data.</text>
</comment>